<comment type="caution">
    <text evidence="1">The sequence shown here is derived from an EMBL/GenBank/DDBJ whole genome shotgun (WGS) entry which is preliminary data.</text>
</comment>
<evidence type="ECO:0000313" key="2">
    <source>
        <dbReference type="Proteomes" id="UP000030460"/>
    </source>
</evidence>
<organism evidence="1 2">
    <name type="scientific">Paraburkholderia sacchari</name>
    <dbReference type="NCBI Taxonomy" id="159450"/>
    <lineage>
        <taxon>Bacteria</taxon>
        <taxon>Pseudomonadati</taxon>
        <taxon>Pseudomonadota</taxon>
        <taxon>Betaproteobacteria</taxon>
        <taxon>Burkholderiales</taxon>
        <taxon>Burkholderiaceae</taxon>
        <taxon>Paraburkholderia</taxon>
    </lineage>
</organism>
<gene>
    <name evidence="1" type="ORF">NH14_015650</name>
</gene>
<reference evidence="1" key="1">
    <citation type="journal article" date="2015" name="Genome Announc.">
        <title>Draft Genome Sequence of the Polyhydroxyalkanoate-Producing Bacterium Burkholderia sacchari LMG 19450 Isolated from Brazilian Sugarcane Plantation Soil.</title>
        <authorList>
            <person name="Alexandrino P.M."/>
            <person name="Mendonca T.T."/>
            <person name="Guaman Bautista L.P."/>
            <person name="Cherix J."/>
            <person name="Lozano-Sakalauskas G.C."/>
            <person name="Fujita A."/>
            <person name="Ramos Filho E."/>
            <person name="Long P."/>
            <person name="Padilla G."/>
            <person name="Taciro M.K."/>
            <person name="Gomez J.G."/>
            <person name="Silva L.F."/>
        </authorList>
    </citation>
    <scope>NUCLEOTIDE SEQUENCE</scope>
    <source>
        <strain evidence="1">LMG 19450</strain>
    </source>
</reference>
<keyword evidence="2" id="KW-1185">Reference proteome</keyword>
<evidence type="ECO:0000313" key="1">
    <source>
        <dbReference type="EMBL" id="NLP62581.1"/>
    </source>
</evidence>
<proteinExistence type="predicted"/>
<dbReference type="Proteomes" id="UP000030460">
    <property type="component" value="Unassembled WGS sequence"/>
</dbReference>
<sequence length="280" mass="30672">MLSVPLHANADEFIGFGQAGVPGGWALEAFPVFQHTSPNSNSIYSSFNPAYFTETGFTGTHRDQFEFWINGSVGYSSNNYGVPGASGWGFAYPNIGIEYYYNVVVPDQPAGSPGYKTFWTSPTFTVVFPNGKEGNNGFGAGANQYSFGFNVNNYLQIGRIGITFNPVELNYATRNLNATTIANGEMVKLKGGLSATFMDVAAGYQVRDDLFLGIHHAYSIYGWRDSDFAESREGKIGPSFTYFGFAKYGLYVSGNINFDYYVSSNLKRSISVTMAIVKNL</sequence>
<reference evidence="1" key="2">
    <citation type="submission" date="2020-04" db="EMBL/GenBank/DDBJ databases">
        <authorList>
            <person name="Alexandrino P."/>
            <person name="Mendonca T."/>
            <person name="Guaman L."/>
            <person name="Cherix J."/>
            <person name="Lozano-Sakalauskas G."/>
            <person name="Fujita A."/>
            <person name="Filho E.R."/>
            <person name="Long P."/>
            <person name="Padilla G."/>
            <person name="Taciro M.K."/>
            <person name="Gomez J.G."/>
            <person name="Silva L.F."/>
            <person name="Torres M."/>
        </authorList>
    </citation>
    <scope>NUCLEOTIDE SEQUENCE</scope>
    <source>
        <strain evidence="1">LMG 19450</strain>
    </source>
</reference>
<accession>A0A8T6ZCV4</accession>
<protein>
    <submittedName>
        <fullName evidence="1">Uncharacterized protein</fullName>
    </submittedName>
</protein>
<dbReference type="EMBL" id="JTDB02000004">
    <property type="protein sequence ID" value="NLP62581.1"/>
    <property type="molecule type" value="Genomic_DNA"/>
</dbReference>
<name>A0A8T6ZCV4_9BURK</name>
<dbReference type="AlphaFoldDB" id="A0A8T6ZCV4"/>
<dbReference type="OrthoDB" id="9132056at2"/>